<evidence type="ECO:0000313" key="3">
    <source>
        <dbReference type="Proteomes" id="UP001458415"/>
    </source>
</evidence>
<evidence type="ECO:0000313" key="2">
    <source>
        <dbReference type="EMBL" id="MER6976961.1"/>
    </source>
</evidence>
<sequence>MFRLSRLAAIVTATATGAAALTLLGTGTTSAAVAPPLSDARVVAHYTFNNEIQQTPENIVLEPDGTADMTFSLSRQVVHVTNRGASYTVRATLPAVSEPHTPILGQAAVMGIARASDGTLYVNYATGTSETGIWRITPGCLPVQIAHLPNPTNALPNGLALDEKRHVLYVADTVGGVVWRVPQAGGTPRVWASGAALQPSPGASLPAGPNGLRVHNGAVWVSNTTQGTLLRIPALRDGSAGKIQTRATGLNWIDDFAFTGNGNTVLAALVAGNDTSTPPNGDTGSVVLVYPNGAHKTVLTHQDGLNTPSSVAVSPQGRLGKTVYVLSAAYFSSPPDPNLLRARLNY</sequence>
<dbReference type="PANTHER" id="PTHR42060">
    <property type="entry name" value="NHL REPEAT-CONTAINING PROTEIN-RELATED"/>
    <property type="match status" value="1"/>
</dbReference>
<keyword evidence="3" id="KW-1185">Reference proteome</keyword>
<feature type="chain" id="PRO_5047143506" description="Sugar lactone lactonase YvrE" evidence="1">
    <location>
        <begin position="32"/>
        <end position="346"/>
    </location>
</feature>
<gene>
    <name evidence="2" type="ORF">ABT317_07970</name>
</gene>
<dbReference type="SUPFAM" id="SSF63829">
    <property type="entry name" value="Calcium-dependent phosphotriesterase"/>
    <property type="match status" value="1"/>
</dbReference>
<evidence type="ECO:0000256" key="1">
    <source>
        <dbReference type="SAM" id="SignalP"/>
    </source>
</evidence>
<evidence type="ECO:0008006" key="4">
    <source>
        <dbReference type="Google" id="ProtNLM"/>
    </source>
</evidence>
<proteinExistence type="predicted"/>
<dbReference type="Gene3D" id="2.120.10.30">
    <property type="entry name" value="TolB, C-terminal domain"/>
    <property type="match status" value="1"/>
</dbReference>
<comment type="caution">
    <text evidence="2">The sequence shown here is derived from an EMBL/GenBank/DDBJ whole genome shotgun (WGS) entry which is preliminary data.</text>
</comment>
<feature type="signal peptide" evidence="1">
    <location>
        <begin position="1"/>
        <end position="31"/>
    </location>
</feature>
<dbReference type="InterPro" id="IPR011042">
    <property type="entry name" value="6-blade_b-propeller_TolB-like"/>
</dbReference>
<keyword evidence="1" id="KW-0732">Signal</keyword>
<dbReference type="EMBL" id="JBEPCU010000081">
    <property type="protein sequence ID" value="MER6976961.1"/>
    <property type="molecule type" value="Genomic_DNA"/>
</dbReference>
<protein>
    <recommendedName>
        <fullName evidence="4">Sugar lactone lactonase YvrE</fullName>
    </recommendedName>
</protein>
<dbReference type="Proteomes" id="UP001458415">
    <property type="component" value="Unassembled WGS sequence"/>
</dbReference>
<reference evidence="2 3" key="1">
    <citation type="submission" date="2024-06" db="EMBL/GenBank/DDBJ databases">
        <title>The Natural Products Discovery Center: Release of the First 8490 Sequenced Strains for Exploring Actinobacteria Biosynthetic Diversity.</title>
        <authorList>
            <person name="Kalkreuter E."/>
            <person name="Kautsar S.A."/>
            <person name="Yang D."/>
            <person name="Bader C.D."/>
            <person name="Teijaro C.N."/>
            <person name="Fluegel L."/>
            <person name="Davis C.M."/>
            <person name="Simpson J.R."/>
            <person name="Lauterbach L."/>
            <person name="Steele A.D."/>
            <person name="Gui C."/>
            <person name="Meng S."/>
            <person name="Li G."/>
            <person name="Viehrig K."/>
            <person name="Ye F."/>
            <person name="Su P."/>
            <person name="Kiefer A.F."/>
            <person name="Nichols A."/>
            <person name="Cepeda A.J."/>
            <person name="Yan W."/>
            <person name="Fan B."/>
            <person name="Jiang Y."/>
            <person name="Adhikari A."/>
            <person name="Zheng C.-J."/>
            <person name="Schuster L."/>
            <person name="Cowan T.M."/>
            <person name="Smanski M.J."/>
            <person name="Chevrette M.G."/>
            <person name="De Carvalho L.P.S."/>
            <person name="Shen B."/>
        </authorList>
    </citation>
    <scope>NUCLEOTIDE SEQUENCE [LARGE SCALE GENOMIC DNA]</scope>
    <source>
        <strain evidence="2 3">NPDC000634</strain>
    </source>
</reference>
<dbReference type="InterPro" id="IPR052998">
    <property type="entry name" value="Hetero-Diels-Alderase-like"/>
</dbReference>
<name>A0ABV1VYE9_9ACTN</name>
<accession>A0ABV1VYE9</accession>
<organism evidence="2 3">
    <name type="scientific">Streptomyces carpinensis</name>
    <dbReference type="NCBI Taxonomy" id="66369"/>
    <lineage>
        <taxon>Bacteria</taxon>
        <taxon>Bacillati</taxon>
        <taxon>Actinomycetota</taxon>
        <taxon>Actinomycetes</taxon>
        <taxon>Kitasatosporales</taxon>
        <taxon>Streptomycetaceae</taxon>
        <taxon>Streptomyces</taxon>
    </lineage>
</organism>
<dbReference type="PANTHER" id="PTHR42060:SF1">
    <property type="entry name" value="NHL REPEAT-CONTAINING PROTEIN"/>
    <property type="match status" value="1"/>
</dbReference>
<dbReference type="RefSeq" id="WP_086722289.1">
    <property type="nucleotide sequence ID" value="NZ_MUBM01000002.1"/>
</dbReference>